<keyword evidence="3" id="KW-1185">Reference proteome</keyword>
<name>A0A2G9HUF8_9LAMI</name>
<comment type="caution">
    <text evidence="2">The sequence shown here is derived from an EMBL/GenBank/DDBJ whole genome shotgun (WGS) entry which is preliminary data.</text>
</comment>
<dbReference type="PANTHER" id="PTHR47570">
    <property type="entry name" value="ZINC ION BINDING PROTEIN"/>
    <property type="match status" value="1"/>
</dbReference>
<dbReference type="Proteomes" id="UP000231279">
    <property type="component" value="Unassembled WGS sequence"/>
</dbReference>
<sequence length="231" mass="26324">MKSLYKAAAALYRTDPWKRLRPYHLFGVKVGKDWDWYSNKQPFPCIQFIGGDGGDLAIHMFKSQDDAKKTTGSRETIRTHNVEFLRVTYEVESLMFLSNKRMVTTLSLEKSGEDRFPVFDVVRCSTSGELEFRNPTVEELRFVYCVMKAVALVHPLLEEDIGAGPKYSRVIRFSPFIETVDVQWPTEMAKGNDLVAVTVSHPPNRGYESRNSSGCSTPRKDLEVQEEDAIS</sequence>
<organism evidence="2 3">
    <name type="scientific">Handroanthus impetiginosus</name>
    <dbReference type="NCBI Taxonomy" id="429701"/>
    <lineage>
        <taxon>Eukaryota</taxon>
        <taxon>Viridiplantae</taxon>
        <taxon>Streptophyta</taxon>
        <taxon>Embryophyta</taxon>
        <taxon>Tracheophyta</taxon>
        <taxon>Spermatophyta</taxon>
        <taxon>Magnoliopsida</taxon>
        <taxon>eudicotyledons</taxon>
        <taxon>Gunneridae</taxon>
        <taxon>Pentapetalae</taxon>
        <taxon>asterids</taxon>
        <taxon>lamiids</taxon>
        <taxon>Lamiales</taxon>
        <taxon>Bignoniaceae</taxon>
        <taxon>Crescentiina</taxon>
        <taxon>Tabebuia alliance</taxon>
        <taxon>Handroanthus</taxon>
    </lineage>
</organism>
<accession>A0A2G9HUF8</accession>
<gene>
    <name evidence="2" type="ORF">CDL12_06157</name>
</gene>
<evidence type="ECO:0000256" key="1">
    <source>
        <dbReference type="SAM" id="MobiDB-lite"/>
    </source>
</evidence>
<dbReference type="STRING" id="429701.A0A2G9HUF8"/>
<reference evidence="3" key="1">
    <citation type="journal article" date="2018" name="Gigascience">
        <title>Genome assembly of the Pink Ipe (Handroanthus impetiginosus, Bignoniaceae), a highly valued, ecologically keystone Neotropical timber forest tree.</title>
        <authorList>
            <person name="Silva-Junior O.B."/>
            <person name="Grattapaglia D."/>
            <person name="Novaes E."/>
            <person name="Collevatti R.G."/>
        </authorList>
    </citation>
    <scope>NUCLEOTIDE SEQUENCE [LARGE SCALE GENOMIC DNA]</scope>
    <source>
        <strain evidence="3">cv. UFG-1</strain>
    </source>
</reference>
<proteinExistence type="predicted"/>
<evidence type="ECO:0000313" key="2">
    <source>
        <dbReference type="EMBL" id="PIN21156.1"/>
    </source>
</evidence>
<dbReference type="PANTHER" id="PTHR47570:SF2">
    <property type="entry name" value="MYND-TYPE DOMAIN-CONTAINING PROTEIN"/>
    <property type="match status" value="1"/>
</dbReference>
<evidence type="ECO:0000313" key="3">
    <source>
        <dbReference type="Proteomes" id="UP000231279"/>
    </source>
</evidence>
<dbReference type="EMBL" id="NKXS01000997">
    <property type="protein sequence ID" value="PIN21156.1"/>
    <property type="molecule type" value="Genomic_DNA"/>
</dbReference>
<feature type="region of interest" description="Disordered" evidence="1">
    <location>
        <begin position="200"/>
        <end position="231"/>
    </location>
</feature>
<dbReference type="OrthoDB" id="432970at2759"/>
<dbReference type="AlphaFoldDB" id="A0A2G9HUF8"/>
<protein>
    <submittedName>
        <fullName evidence="2">Uncharacterized protein</fullName>
    </submittedName>
</protein>